<dbReference type="PANTHER" id="PTHR23501:SF199">
    <property type="entry name" value="MFS EFFLUX TRANSPORTER INPD-RELATED"/>
    <property type="match status" value="1"/>
</dbReference>
<feature type="transmembrane region" description="Helical" evidence="5">
    <location>
        <begin position="91"/>
        <end position="113"/>
    </location>
</feature>
<dbReference type="Proteomes" id="UP001583177">
    <property type="component" value="Unassembled WGS sequence"/>
</dbReference>
<evidence type="ECO:0000256" key="2">
    <source>
        <dbReference type="ARBA" id="ARBA00022692"/>
    </source>
</evidence>
<accession>A0ABR3WEX9</accession>
<dbReference type="EMBL" id="JAWRVE010000092">
    <property type="protein sequence ID" value="KAL1860425.1"/>
    <property type="molecule type" value="Genomic_DNA"/>
</dbReference>
<comment type="caution">
    <text evidence="7">The sequence shown here is derived from an EMBL/GenBank/DDBJ whole genome shotgun (WGS) entry which is preliminary data.</text>
</comment>
<feature type="domain" description="Major facilitator superfamily (MFS) profile" evidence="6">
    <location>
        <begin position="1"/>
        <end position="356"/>
    </location>
</feature>
<name>A0ABR3WEX9_9PEZI</name>
<feature type="transmembrane region" description="Helical" evidence="5">
    <location>
        <begin position="281"/>
        <end position="307"/>
    </location>
</feature>
<dbReference type="PANTHER" id="PTHR23501">
    <property type="entry name" value="MAJOR FACILITATOR SUPERFAMILY"/>
    <property type="match status" value="1"/>
</dbReference>
<proteinExistence type="predicted"/>
<evidence type="ECO:0000313" key="8">
    <source>
        <dbReference type="Proteomes" id="UP001583177"/>
    </source>
</evidence>
<comment type="subcellular location">
    <subcellularLocation>
        <location evidence="1">Membrane</location>
        <topology evidence="1">Multi-pass membrane protein</topology>
    </subcellularLocation>
</comment>
<evidence type="ECO:0000256" key="4">
    <source>
        <dbReference type="ARBA" id="ARBA00023136"/>
    </source>
</evidence>
<gene>
    <name evidence="7" type="ORF">Daus18300_009198</name>
</gene>
<keyword evidence="4 5" id="KW-0472">Membrane</keyword>
<dbReference type="PROSITE" id="PS50850">
    <property type="entry name" value="MFS"/>
    <property type="match status" value="1"/>
</dbReference>
<sequence>MFSGGLLIIVKSLPSEKRPMNTGIISSMYGIASVAGPLLGGVFADKATWRWCFFINLPIGAIAVTVIVLVFQPPEQTTHKHNEPLMTRINHFDPIGTIIFIPAIVCLLLGLQWGGTTYPWGSGRVVALFALAGVLLAVFVAVQAWKQGDATVPPHIGRKRSVWSSAVFSFCLGAAQVVLIYYAVQGVSAVESGLRVLPLLISGVVLALLSGVLVTVLGYFTPIMILGTVLMSIGAGLSSTWQPDTRSPAWIGYQILFGVGFGMGLQQPMLAVQMVLDSADIGIGCALITFLQSLGGALFVSVGNTVFSNQLLTALIKYTPEVNPPDVLSAGATNFREVLPTEVLSGVIRSYNNALT</sequence>
<feature type="transmembrane region" description="Helical" evidence="5">
    <location>
        <begin position="125"/>
        <end position="145"/>
    </location>
</feature>
<dbReference type="InterPro" id="IPR011701">
    <property type="entry name" value="MFS"/>
</dbReference>
<evidence type="ECO:0000256" key="3">
    <source>
        <dbReference type="ARBA" id="ARBA00022989"/>
    </source>
</evidence>
<dbReference type="InterPro" id="IPR020846">
    <property type="entry name" value="MFS_dom"/>
</dbReference>
<protein>
    <recommendedName>
        <fullName evidence="6">Major facilitator superfamily (MFS) profile domain-containing protein</fullName>
    </recommendedName>
</protein>
<evidence type="ECO:0000259" key="6">
    <source>
        <dbReference type="PROSITE" id="PS50850"/>
    </source>
</evidence>
<evidence type="ECO:0000256" key="5">
    <source>
        <dbReference type="SAM" id="Phobius"/>
    </source>
</evidence>
<organism evidence="7 8">
    <name type="scientific">Diaporthe australafricana</name>
    <dbReference type="NCBI Taxonomy" id="127596"/>
    <lineage>
        <taxon>Eukaryota</taxon>
        <taxon>Fungi</taxon>
        <taxon>Dikarya</taxon>
        <taxon>Ascomycota</taxon>
        <taxon>Pezizomycotina</taxon>
        <taxon>Sordariomycetes</taxon>
        <taxon>Sordariomycetidae</taxon>
        <taxon>Diaporthales</taxon>
        <taxon>Diaporthaceae</taxon>
        <taxon>Diaporthe</taxon>
    </lineage>
</organism>
<feature type="transmembrane region" description="Helical" evidence="5">
    <location>
        <begin position="219"/>
        <end position="238"/>
    </location>
</feature>
<feature type="transmembrane region" description="Helical" evidence="5">
    <location>
        <begin position="250"/>
        <end position="269"/>
    </location>
</feature>
<dbReference type="SUPFAM" id="SSF103473">
    <property type="entry name" value="MFS general substrate transporter"/>
    <property type="match status" value="1"/>
</dbReference>
<feature type="transmembrane region" description="Helical" evidence="5">
    <location>
        <begin position="196"/>
        <end position="213"/>
    </location>
</feature>
<keyword evidence="8" id="KW-1185">Reference proteome</keyword>
<evidence type="ECO:0000313" key="7">
    <source>
        <dbReference type="EMBL" id="KAL1860425.1"/>
    </source>
</evidence>
<keyword evidence="3 5" id="KW-1133">Transmembrane helix</keyword>
<feature type="transmembrane region" description="Helical" evidence="5">
    <location>
        <begin position="165"/>
        <end position="184"/>
    </location>
</feature>
<keyword evidence="2 5" id="KW-0812">Transmembrane</keyword>
<dbReference type="Gene3D" id="1.20.1250.20">
    <property type="entry name" value="MFS general substrate transporter like domains"/>
    <property type="match status" value="2"/>
</dbReference>
<evidence type="ECO:0000256" key="1">
    <source>
        <dbReference type="ARBA" id="ARBA00004141"/>
    </source>
</evidence>
<dbReference type="InterPro" id="IPR036259">
    <property type="entry name" value="MFS_trans_sf"/>
</dbReference>
<dbReference type="Pfam" id="PF07690">
    <property type="entry name" value="MFS_1"/>
    <property type="match status" value="1"/>
</dbReference>
<feature type="transmembrane region" description="Helical" evidence="5">
    <location>
        <begin position="51"/>
        <end position="71"/>
    </location>
</feature>
<reference evidence="7 8" key="1">
    <citation type="journal article" date="2024" name="IMA Fungus">
        <title>IMA Genome - F19 : A genome assembly and annotation guide to empower mycologists, including annotated draft genome sequences of Ceratocystis pirilliformis, Diaporthe australafricana, Fusarium ophioides, Paecilomyces lecythidis, and Sporothrix stenoceras.</title>
        <authorList>
            <person name="Aylward J."/>
            <person name="Wilson A.M."/>
            <person name="Visagie C.M."/>
            <person name="Spraker J."/>
            <person name="Barnes I."/>
            <person name="Buitendag C."/>
            <person name="Ceriani C."/>
            <person name="Del Mar Angel L."/>
            <person name="du Plessis D."/>
            <person name="Fuchs T."/>
            <person name="Gasser K."/>
            <person name="Kramer D."/>
            <person name="Li W."/>
            <person name="Munsamy K."/>
            <person name="Piso A."/>
            <person name="Price J.L."/>
            <person name="Sonnekus B."/>
            <person name="Thomas C."/>
            <person name="van der Nest A."/>
            <person name="van Dijk A."/>
            <person name="van Heerden A."/>
            <person name="van Vuuren N."/>
            <person name="Yilmaz N."/>
            <person name="Duong T.A."/>
            <person name="van der Merwe N.A."/>
            <person name="Wingfield M.J."/>
            <person name="Wingfield B.D."/>
        </authorList>
    </citation>
    <scope>NUCLEOTIDE SEQUENCE [LARGE SCALE GENOMIC DNA]</scope>
    <source>
        <strain evidence="7 8">CMW 18300</strain>
    </source>
</reference>
<feature type="transmembrane region" description="Helical" evidence="5">
    <location>
        <begin position="24"/>
        <end position="44"/>
    </location>
</feature>